<keyword evidence="7" id="KW-0249">Electron transport</keyword>
<gene>
    <name evidence="14" type="ORF">PARE0329_LOCUS838</name>
</gene>
<keyword evidence="3" id="KW-1003">Cell membrane</keyword>
<evidence type="ECO:0000256" key="2">
    <source>
        <dbReference type="ARBA" id="ARBA00022448"/>
    </source>
</evidence>
<dbReference type="PANTHER" id="PTHR30529:SF1">
    <property type="entry name" value="CYTOCHROME B561 HOMOLOG 2"/>
    <property type="match status" value="1"/>
</dbReference>
<evidence type="ECO:0000256" key="7">
    <source>
        <dbReference type="ARBA" id="ARBA00022982"/>
    </source>
</evidence>
<organism evidence="14">
    <name type="scientific">Pseudo-nitzschia arenysensis</name>
    <dbReference type="NCBI Taxonomy" id="697910"/>
    <lineage>
        <taxon>Eukaryota</taxon>
        <taxon>Sar</taxon>
        <taxon>Stramenopiles</taxon>
        <taxon>Ochrophyta</taxon>
        <taxon>Bacillariophyta</taxon>
        <taxon>Bacillariophyceae</taxon>
        <taxon>Bacillariophycidae</taxon>
        <taxon>Bacillariales</taxon>
        <taxon>Bacillariaceae</taxon>
        <taxon>Pseudo-nitzschia</taxon>
    </lineage>
</organism>
<evidence type="ECO:0000256" key="9">
    <source>
        <dbReference type="ARBA" id="ARBA00023004"/>
    </source>
</evidence>
<dbReference type="GO" id="GO:0046872">
    <property type="term" value="F:metal ion binding"/>
    <property type="evidence" value="ECO:0007669"/>
    <property type="project" value="UniProtKB-KW"/>
</dbReference>
<dbReference type="Pfam" id="PF01292">
    <property type="entry name" value="Ni_hydr_CYTB"/>
    <property type="match status" value="1"/>
</dbReference>
<dbReference type="InterPro" id="IPR052168">
    <property type="entry name" value="Cytochrome_b561_oxidase"/>
</dbReference>
<accession>A0A7S0F890</accession>
<comment type="subcellular location">
    <subcellularLocation>
        <location evidence="1">Cell membrane</location>
        <topology evidence="1">Multi-pass membrane protein</topology>
    </subcellularLocation>
</comment>
<keyword evidence="9" id="KW-0408">Iron</keyword>
<evidence type="ECO:0000256" key="5">
    <source>
        <dbReference type="ARBA" id="ARBA00022692"/>
    </source>
</evidence>
<evidence type="ECO:0000259" key="13">
    <source>
        <dbReference type="Pfam" id="PF01292"/>
    </source>
</evidence>
<dbReference type="GO" id="GO:0005886">
    <property type="term" value="C:plasma membrane"/>
    <property type="evidence" value="ECO:0007669"/>
    <property type="project" value="UniProtKB-SubCell"/>
</dbReference>
<keyword evidence="6" id="KW-0479">Metal-binding</keyword>
<dbReference type="AlphaFoldDB" id="A0A7S0F890"/>
<evidence type="ECO:0000256" key="12">
    <source>
        <dbReference type="SAM" id="Phobius"/>
    </source>
</evidence>
<dbReference type="GO" id="GO:0020037">
    <property type="term" value="F:heme binding"/>
    <property type="evidence" value="ECO:0007669"/>
    <property type="project" value="TreeGrafter"/>
</dbReference>
<dbReference type="InterPro" id="IPR011577">
    <property type="entry name" value="Cyt_b561_bac/Ni-Hgenase"/>
</dbReference>
<dbReference type="SUPFAM" id="SSF81342">
    <property type="entry name" value="Transmembrane di-heme cytochromes"/>
    <property type="match status" value="1"/>
</dbReference>
<dbReference type="PANTHER" id="PTHR30529">
    <property type="entry name" value="CYTOCHROME B561"/>
    <property type="match status" value="1"/>
</dbReference>
<dbReference type="PROSITE" id="PS51257">
    <property type="entry name" value="PROKAR_LIPOPROTEIN"/>
    <property type="match status" value="1"/>
</dbReference>
<evidence type="ECO:0000256" key="11">
    <source>
        <dbReference type="ARBA" id="ARBA00037975"/>
    </source>
</evidence>
<evidence type="ECO:0000256" key="6">
    <source>
        <dbReference type="ARBA" id="ARBA00022723"/>
    </source>
</evidence>
<dbReference type="InterPro" id="IPR016174">
    <property type="entry name" value="Di-haem_cyt_TM"/>
</dbReference>
<sequence length="157" mass="16818">MSVAAKAYTATASSLHWLSGISMVGCIGCVLQAQNSPKGEKGPWMHRHKSLGLLTGIIVAPRLAYRVANRSSYKLQEIAGTNGLEHFAAKISHYSLYAFMAIMPASGIAMGYFGGKGLPFFSTTIPGIVKTDDNKQTTGMIAKNSFFVHKQLGVYGT</sequence>
<dbReference type="GO" id="GO:0009055">
    <property type="term" value="F:electron transfer activity"/>
    <property type="evidence" value="ECO:0007669"/>
    <property type="project" value="InterPro"/>
</dbReference>
<feature type="transmembrane region" description="Helical" evidence="12">
    <location>
        <begin position="94"/>
        <end position="113"/>
    </location>
</feature>
<evidence type="ECO:0000256" key="8">
    <source>
        <dbReference type="ARBA" id="ARBA00022989"/>
    </source>
</evidence>
<dbReference type="EMBL" id="HBEH01001137">
    <property type="protein sequence ID" value="CAD8344203.1"/>
    <property type="molecule type" value="Transcribed_RNA"/>
</dbReference>
<keyword evidence="10 12" id="KW-0472">Membrane</keyword>
<evidence type="ECO:0000256" key="10">
    <source>
        <dbReference type="ARBA" id="ARBA00023136"/>
    </source>
</evidence>
<evidence type="ECO:0000256" key="1">
    <source>
        <dbReference type="ARBA" id="ARBA00004651"/>
    </source>
</evidence>
<protein>
    <recommendedName>
        <fullName evidence="13">Cytochrome b561 bacterial/Ni-hydrogenase domain-containing protein</fullName>
    </recommendedName>
</protein>
<proteinExistence type="inferred from homology"/>
<dbReference type="GO" id="GO:0022904">
    <property type="term" value="P:respiratory electron transport chain"/>
    <property type="evidence" value="ECO:0007669"/>
    <property type="project" value="InterPro"/>
</dbReference>
<keyword evidence="8 12" id="KW-1133">Transmembrane helix</keyword>
<evidence type="ECO:0000256" key="4">
    <source>
        <dbReference type="ARBA" id="ARBA00022617"/>
    </source>
</evidence>
<reference evidence="14" key="1">
    <citation type="submission" date="2021-01" db="EMBL/GenBank/DDBJ databases">
        <authorList>
            <person name="Corre E."/>
            <person name="Pelletier E."/>
            <person name="Niang G."/>
            <person name="Scheremetjew M."/>
            <person name="Finn R."/>
            <person name="Kale V."/>
            <person name="Holt S."/>
            <person name="Cochrane G."/>
            <person name="Meng A."/>
            <person name="Brown T."/>
            <person name="Cohen L."/>
        </authorList>
    </citation>
    <scope>NUCLEOTIDE SEQUENCE</scope>
    <source>
        <strain evidence="14">B593</strain>
    </source>
</reference>
<keyword evidence="2" id="KW-0813">Transport</keyword>
<keyword evidence="4" id="KW-0349">Heme</keyword>
<evidence type="ECO:0000256" key="3">
    <source>
        <dbReference type="ARBA" id="ARBA00022475"/>
    </source>
</evidence>
<comment type="similarity">
    <text evidence="11">Belongs to the cytochrome b561 family.</text>
</comment>
<keyword evidence="5 12" id="KW-0812">Transmembrane</keyword>
<evidence type="ECO:0000313" key="14">
    <source>
        <dbReference type="EMBL" id="CAD8344203.1"/>
    </source>
</evidence>
<name>A0A7S0F890_9STRA</name>
<feature type="domain" description="Cytochrome b561 bacterial/Ni-hydrogenase" evidence="13">
    <location>
        <begin position="8"/>
        <end position="153"/>
    </location>
</feature>